<comment type="caution">
    <text evidence="1">The sequence shown here is derived from an EMBL/GenBank/DDBJ whole genome shotgun (WGS) entry which is preliminary data.</text>
</comment>
<name>A0A7W6CNN7_9SPHN</name>
<sequence length="296" mass="34148">MKTRAQRWHNFKEHLRFKYAPRIVDWLLDKSTNRAKAWIRAHGKLRILVDNTVLHHAVTHETGWVSTGTSNWGPLEIGTGYSARIPVHPTDPASREYQNVCFLPGLAHLMRMGLVTIYTSAELKDEQFRQPSGRYHGYGYFDYNLFGDLQIESIDGHVFPTMGPSYMNLPSAEDQQRARILQHRSDKLFDALVQCLGIKNSQDAWHIHTAEKHGLFCFLTMDFKLIRTVEAQARATPVRSLTTKVLTPEQLAQSIGLMRFPPHLFSYHDASFFVRSDLSMPEGKRRPLKNYKRDRA</sequence>
<organism evidence="1 2">
    <name type="scientific">Novosphingobium sediminicola</name>
    <dbReference type="NCBI Taxonomy" id="563162"/>
    <lineage>
        <taxon>Bacteria</taxon>
        <taxon>Pseudomonadati</taxon>
        <taxon>Pseudomonadota</taxon>
        <taxon>Alphaproteobacteria</taxon>
        <taxon>Sphingomonadales</taxon>
        <taxon>Sphingomonadaceae</taxon>
        <taxon>Novosphingobium</taxon>
    </lineage>
</organism>
<dbReference type="EMBL" id="JACIDX010000013">
    <property type="protein sequence ID" value="MBB3956301.1"/>
    <property type="molecule type" value="Genomic_DNA"/>
</dbReference>
<protein>
    <submittedName>
        <fullName evidence="1">Uncharacterized protein</fullName>
    </submittedName>
</protein>
<gene>
    <name evidence="1" type="ORF">GGR38_003264</name>
</gene>
<evidence type="ECO:0000313" key="1">
    <source>
        <dbReference type="EMBL" id="MBB3956301.1"/>
    </source>
</evidence>
<dbReference type="AlphaFoldDB" id="A0A7W6CNN7"/>
<dbReference type="Proteomes" id="UP000548867">
    <property type="component" value="Unassembled WGS sequence"/>
</dbReference>
<evidence type="ECO:0000313" key="2">
    <source>
        <dbReference type="Proteomes" id="UP000548867"/>
    </source>
</evidence>
<dbReference type="RefSeq" id="WP_183627205.1">
    <property type="nucleotide sequence ID" value="NZ_JACIDX010000013.1"/>
</dbReference>
<proteinExistence type="predicted"/>
<accession>A0A7W6CNN7</accession>
<keyword evidence="2" id="KW-1185">Reference proteome</keyword>
<reference evidence="1 2" key="1">
    <citation type="submission" date="2020-08" db="EMBL/GenBank/DDBJ databases">
        <title>Genomic Encyclopedia of Type Strains, Phase IV (KMG-IV): sequencing the most valuable type-strain genomes for metagenomic binning, comparative biology and taxonomic classification.</title>
        <authorList>
            <person name="Goeker M."/>
        </authorList>
    </citation>
    <scope>NUCLEOTIDE SEQUENCE [LARGE SCALE GENOMIC DNA]</scope>
    <source>
        <strain evidence="1 2">DSM 27057</strain>
    </source>
</reference>